<feature type="region of interest" description="Disordered" evidence="1">
    <location>
        <begin position="39"/>
        <end position="60"/>
    </location>
</feature>
<dbReference type="EMBL" id="LN899819">
    <property type="protein sequence ID" value="CUV15857.1"/>
    <property type="molecule type" value="Genomic_DNA"/>
</dbReference>
<protein>
    <submittedName>
        <fullName evidence="2">Uncharacterized protein</fullName>
    </submittedName>
</protein>
<reference evidence="2" key="1">
    <citation type="submission" date="2015-10" db="EMBL/GenBank/DDBJ databases">
        <authorList>
            <person name="Gilbert D.G."/>
        </authorList>
    </citation>
    <scope>NUCLEOTIDE SEQUENCE</scope>
    <source>
        <strain evidence="2">Phyl III-seqv23</strain>
    </source>
</reference>
<proteinExistence type="predicted"/>
<sequence>MWQLLGVTLGSASGERFIAGSNGLAGSAGEMLAVRRGGRASVGRAGRPSCNDGFPRQTHE</sequence>
<accession>A0A0S4U2A1</accession>
<dbReference type="AlphaFoldDB" id="A0A0S4U2A1"/>
<organism evidence="2">
    <name type="scientific">Ralstonia solanacearum</name>
    <name type="common">Pseudomonas solanacearum</name>
    <dbReference type="NCBI Taxonomy" id="305"/>
    <lineage>
        <taxon>Bacteria</taxon>
        <taxon>Pseudomonadati</taxon>
        <taxon>Pseudomonadota</taxon>
        <taxon>Betaproteobacteria</taxon>
        <taxon>Burkholderiales</taxon>
        <taxon>Burkholderiaceae</taxon>
        <taxon>Ralstonia</taxon>
        <taxon>Ralstonia solanacearum species complex</taxon>
    </lineage>
</organism>
<name>A0A0S4U2A1_RALSL</name>
<evidence type="ECO:0000313" key="2">
    <source>
        <dbReference type="EMBL" id="CUV15857.1"/>
    </source>
</evidence>
<evidence type="ECO:0000256" key="1">
    <source>
        <dbReference type="SAM" id="MobiDB-lite"/>
    </source>
</evidence>
<gene>
    <name evidence="2" type="ORF">RUN39_v1_2520002</name>
</gene>